<evidence type="ECO:0000256" key="5">
    <source>
        <dbReference type="ARBA" id="ARBA00024867"/>
    </source>
</evidence>
<dbReference type="GO" id="GO:0000976">
    <property type="term" value="F:transcription cis-regulatory region binding"/>
    <property type="evidence" value="ECO:0007669"/>
    <property type="project" value="TreeGrafter"/>
</dbReference>
<protein>
    <recommendedName>
        <fullName evidence="1">Stage 0 sporulation protein A homolog</fullName>
    </recommendedName>
</protein>
<dbReference type="GO" id="GO:0032993">
    <property type="term" value="C:protein-DNA complex"/>
    <property type="evidence" value="ECO:0007669"/>
    <property type="project" value="TreeGrafter"/>
</dbReference>
<dbReference type="PANTHER" id="PTHR48111:SF73">
    <property type="entry name" value="ALKALINE PHOSPHATASE SYNTHESIS TRANSCRIPTIONAL REGULATORY PROTEIN PHOP"/>
    <property type="match status" value="1"/>
</dbReference>
<dbReference type="InterPro" id="IPR039420">
    <property type="entry name" value="WalR-like"/>
</dbReference>
<name>A0A401UG53_9CLOT</name>
<dbReference type="Gene3D" id="1.10.10.10">
    <property type="entry name" value="Winged helix-like DNA-binding domain superfamily/Winged helix DNA-binding domain"/>
    <property type="match status" value="1"/>
</dbReference>
<dbReference type="SMART" id="SM00862">
    <property type="entry name" value="Trans_reg_C"/>
    <property type="match status" value="1"/>
</dbReference>
<dbReference type="GO" id="GO:0005829">
    <property type="term" value="C:cytosol"/>
    <property type="evidence" value="ECO:0007669"/>
    <property type="project" value="TreeGrafter"/>
</dbReference>
<dbReference type="CDD" id="cd17574">
    <property type="entry name" value="REC_OmpR"/>
    <property type="match status" value="1"/>
</dbReference>
<evidence type="ECO:0000256" key="4">
    <source>
        <dbReference type="ARBA" id="ARBA00023163"/>
    </source>
</evidence>
<keyword evidence="4" id="KW-0804">Transcription</keyword>
<evidence type="ECO:0000259" key="9">
    <source>
        <dbReference type="PROSITE" id="PS51755"/>
    </source>
</evidence>
<dbReference type="AlphaFoldDB" id="A0A401UG53"/>
<dbReference type="PROSITE" id="PS51755">
    <property type="entry name" value="OMPR_PHOB"/>
    <property type="match status" value="1"/>
</dbReference>
<dbReference type="Pfam" id="PF00072">
    <property type="entry name" value="Response_reg"/>
    <property type="match status" value="1"/>
</dbReference>
<accession>A0A401UG53</accession>
<evidence type="ECO:0000256" key="7">
    <source>
        <dbReference type="PROSITE-ProRule" id="PRU01091"/>
    </source>
</evidence>
<dbReference type="CDD" id="cd00383">
    <property type="entry name" value="trans_reg_C"/>
    <property type="match status" value="1"/>
</dbReference>
<evidence type="ECO:0000256" key="3">
    <source>
        <dbReference type="ARBA" id="ARBA00023125"/>
    </source>
</evidence>
<dbReference type="Pfam" id="PF00486">
    <property type="entry name" value="Trans_reg_C"/>
    <property type="match status" value="1"/>
</dbReference>
<dbReference type="InterPro" id="IPR001789">
    <property type="entry name" value="Sig_transdc_resp-reg_receiver"/>
</dbReference>
<sequence>MITMLIVEDDVTLNSGIMLSLRQNDVDIQQAYNIKQAKQMLCDKKIELIILDVNLPDGSGFELCKEIRQASQVPIIFLTANDLEIDIVTGLELGGDDYITKPFSLMVLRARVRAILRRARDIKSDNKITIDNMVFNFDTMEFTKNGVALVLSKTEQKLLKILLNNKGSILSRSQLVDKVWSDGAEYVDENALTVSVSRLRNKIEDNPNSPKYIKTIYGMGYMWAGGESFE</sequence>
<feature type="domain" description="OmpR/PhoB-type" evidence="9">
    <location>
        <begin position="125"/>
        <end position="225"/>
    </location>
</feature>
<dbReference type="GO" id="GO:0000156">
    <property type="term" value="F:phosphorelay response regulator activity"/>
    <property type="evidence" value="ECO:0007669"/>
    <property type="project" value="TreeGrafter"/>
</dbReference>
<evidence type="ECO:0000256" key="6">
    <source>
        <dbReference type="PROSITE-ProRule" id="PRU00169"/>
    </source>
</evidence>
<dbReference type="PANTHER" id="PTHR48111">
    <property type="entry name" value="REGULATOR OF RPOS"/>
    <property type="match status" value="1"/>
</dbReference>
<evidence type="ECO:0000313" key="11">
    <source>
        <dbReference type="Proteomes" id="UP000287872"/>
    </source>
</evidence>
<comment type="caution">
    <text evidence="10">The sequence shown here is derived from an EMBL/GenBank/DDBJ whole genome shotgun (WGS) entry which is preliminary data.</text>
</comment>
<evidence type="ECO:0000256" key="1">
    <source>
        <dbReference type="ARBA" id="ARBA00018672"/>
    </source>
</evidence>
<feature type="modified residue" description="4-aspartylphosphate" evidence="6">
    <location>
        <position position="52"/>
    </location>
</feature>
<dbReference type="SMART" id="SM00448">
    <property type="entry name" value="REC"/>
    <property type="match status" value="1"/>
</dbReference>
<evidence type="ECO:0000256" key="2">
    <source>
        <dbReference type="ARBA" id="ARBA00023015"/>
    </source>
</evidence>
<feature type="DNA-binding region" description="OmpR/PhoB-type" evidence="7">
    <location>
        <begin position="125"/>
        <end position="225"/>
    </location>
</feature>
<dbReference type="GO" id="GO:0006355">
    <property type="term" value="P:regulation of DNA-templated transcription"/>
    <property type="evidence" value="ECO:0007669"/>
    <property type="project" value="InterPro"/>
</dbReference>
<evidence type="ECO:0000313" key="10">
    <source>
        <dbReference type="EMBL" id="GCD08476.1"/>
    </source>
</evidence>
<dbReference type="Gene3D" id="3.40.50.2300">
    <property type="match status" value="1"/>
</dbReference>
<dbReference type="Gene3D" id="6.10.250.690">
    <property type="match status" value="1"/>
</dbReference>
<gene>
    <name evidence="10" type="ORF">Ctaglu_00990</name>
</gene>
<dbReference type="PROSITE" id="PS50110">
    <property type="entry name" value="RESPONSE_REGULATORY"/>
    <property type="match status" value="1"/>
</dbReference>
<dbReference type="Proteomes" id="UP000287872">
    <property type="component" value="Unassembled WGS sequence"/>
</dbReference>
<feature type="domain" description="Response regulatory" evidence="8">
    <location>
        <begin position="3"/>
        <end position="116"/>
    </location>
</feature>
<keyword evidence="11" id="KW-1185">Reference proteome</keyword>
<dbReference type="SUPFAM" id="SSF52172">
    <property type="entry name" value="CheY-like"/>
    <property type="match status" value="1"/>
</dbReference>
<evidence type="ECO:0000259" key="8">
    <source>
        <dbReference type="PROSITE" id="PS50110"/>
    </source>
</evidence>
<reference evidence="10 11" key="1">
    <citation type="submission" date="2018-11" db="EMBL/GenBank/DDBJ databases">
        <title>Genome sequencing and assembly of Clostridium tagluense strain A121.</title>
        <authorList>
            <person name="Murakami T."/>
            <person name="Segawa T."/>
            <person name="Shcherbakova V.A."/>
            <person name="Mori H."/>
            <person name="Yoshimura Y."/>
        </authorList>
    </citation>
    <scope>NUCLEOTIDE SEQUENCE [LARGE SCALE GENOMIC DNA]</scope>
    <source>
        <strain evidence="10 11">A121</strain>
    </source>
</reference>
<comment type="function">
    <text evidence="5">May play the central regulatory role in sporulation. It may be an element of the effector pathway responsible for the activation of sporulation genes in response to nutritional stress. Spo0A may act in concert with spo0H (a sigma factor) to control the expression of some genes that are critical to the sporulation process.</text>
</comment>
<dbReference type="InterPro" id="IPR036388">
    <property type="entry name" value="WH-like_DNA-bd_sf"/>
</dbReference>
<keyword evidence="3 7" id="KW-0238">DNA-binding</keyword>
<dbReference type="InterPro" id="IPR011006">
    <property type="entry name" value="CheY-like_superfamily"/>
</dbReference>
<proteinExistence type="predicted"/>
<keyword evidence="2" id="KW-0805">Transcription regulation</keyword>
<organism evidence="10 11">
    <name type="scientific">Clostridium tagluense</name>
    <dbReference type="NCBI Taxonomy" id="360422"/>
    <lineage>
        <taxon>Bacteria</taxon>
        <taxon>Bacillati</taxon>
        <taxon>Bacillota</taxon>
        <taxon>Clostridia</taxon>
        <taxon>Eubacteriales</taxon>
        <taxon>Clostridiaceae</taxon>
        <taxon>Clostridium</taxon>
    </lineage>
</organism>
<dbReference type="EMBL" id="BHYK01000001">
    <property type="protein sequence ID" value="GCD08476.1"/>
    <property type="molecule type" value="Genomic_DNA"/>
</dbReference>
<dbReference type="InterPro" id="IPR001867">
    <property type="entry name" value="OmpR/PhoB-type_DNA-bd"/>
</dbReference>
<keyword evidence="6" id="KW-0597">Phosphoprotein</keyword>